<evidence type="ECO:0000313" key="1">
    <source>
        <dbReference type="EMBL" id="CAI9600721.1"/>
    </source>
</evidence>
<dbReference type="EMBL" id="CATNWA010017465">
    <property type="protein sequence ID" value="CAI9600721.1"/>
    <property type="molecule type" value="Genomic_DNA"/>
</dbReference>
<evidence type="ECO:0000313" key="2">
    <source>
        <dbReference type="Proteomes" id="UP001162483"/>
    </source>
</evidence>
<name>A0ABN9FZ53_9NEOB</name>
<dbReference type="Proteomes" id="UP001162483">
    <property type="component" value="Unassembled WGS sequence"/>
</dbReference>
<keyword evidence="2" id="KW-1185">Reference proteome</keyword>
<gene>
    <name evidence="1" type="ORF">SPARVUS_LOCUS12821949</name>
</gene>
<sequence>MSEAEYICCPEKERVHLCKTGGAEPVHLCKTEGGEPVHLCKTGGAEPVQPVQNWRGGANYTCAKLEGRGASTPVQD</sequence>
<accession>A0ABN9FZ53</accession>
<reference evidence="1" key="1">
    <citation type="submission" date="2023-05" db="EMBL/GenBank/DDBJ databases">
        <authorList>
            <person name="Stuckert A."/>
        </authorList>
    </citation>
    <scope>NUCLEOTIDE SEQUENCE</scope>
</reference>
<protein>
    <submittedName>
        <fullName evidence="1">Uncharacterized protein</fullName>
    </submittedName>
</protein>
<organism evidence="1 2">
    <name type="scientific">Staurois parvus</name>
    <dbReference type="NCBI Taxonomy" id="386267"/>
    <lineage>
        <taxon>Eukaryota</taxon>
        <taxon>Metazoa</taxon>
        <taxon>Chordata</taxon>
        <taxon>Craniata</taxon>
        <taxon>Vertebrata</taxon>
        <taxon>Euteleostomi</taxon>
        <taxon>Amphibia</taxon>
        <taxon>Batrachia</taxon>
        <taxon>Anura</taxon>
        <taxon>Neobatrachia</taxon>
        <taxon>Ranoidea</taxon>
        <taxon>Ranidae</taxon>
        <taxon>Staurois</taxon>
    </lineage>
</organism>
<comment type="caution">
    <text evidence="1">The sequence shown here is derived from an EMBL/GenBank/DDBJ whole genome shotgun (WGS) entry which is preliminary data.</text>
</comment>
<proteinExistence type="predicted"/>